<organism evidence="2">
    <name type="scientific">Ditylum brightwellii</name>
    <dbReference type="NCBI Taxonomy" id="49249"/>
    <lineage>
        <taxon>Eukaryota</taxon>
        <taxon>Sar</taxon>
        <taxon>Stramenopiles</taxon>
        <taxon>Ochrophyta</taxon>
        <taxon>Bacillariophyta</taxon>
        <taxon>Mediophyceae</taxon>
        <taxon>Lithodesmiophycidae</taxon>
        <taxon>Lithodesmiales</taxon>
        <taxon>Lithodesmiaceae</taxon>
        <taxon>Ditylum</taxon>
    </lineage>
</organism>
<evidence type="ECO:0000313" key="2">
    <source>
        <dbReference type="EMBL" id="CAD9327616.1"/>
    </source>
</evidence>
<name>A0A6U3QZL0_9STRA</name>
<protein>
    <submittedName>
        <fullName evidence="2">Uncharacterized protein</fullName>
    </submittedName>
</protein>
<sequence>MAEIEQDQQVPFRRYGRRNSATLEMMMSSITASNGIVSTNMTNKVNQSSSHTPRQTSIPATASMKMADGHDGSVKAMNLNNVPSIRLTKVTTSEGSVETTKHKINAGHNASAEKVRNSTAPKSDRRIVRSRVRAFLAKAKKRVGFCT</sequence>
<gene>
    <name evidence="2" type="ORF">DBRI1063_LOCUS9789</name>
</gene>
<accession>A0A6U3QZL0</accession>
<reference evidence="2" key="1">
    <citation type="submission" date="2021-01" db="EMBL/GenBank/DDBJ databases">
        <authorList>
            <person name="Corre E."/>
            <person name="Pelletier E."/>
            <person name="Niang G."/>
            <person name="Scheremetjew M."/>
            <person name="Finn R."/>
            <person name="Kale V."/>
            <person name="Holt S."/>
            <person name="Cochrane G."/>
            <person name="Meng A."/>
            <person name="Brown T."/>
            <person name="Cohen L."/>
        </authorList>
    </citation>
    <scope>NUCLEOTIDE SEQUENCE</scope>
    <source>
        <strain evidence="2">Pop2</strain>
    </source>
</reference>
<proteinExistence type="predicted"/>
<dbReference type="AlphaFoldDB" id="A0A6U3QZL0"/>
<evidence type="ECO:0000256" key="1">
    <source>
        <dbReference type="SAM" id="MobiDB-lite"/>
    </source>
</evidence>
<feature type="compositionally biased region" description="Basic and acidic residues" evidence="1">
    <location>
        <begin position="111"/>
        <end position="124"/>
    </location>
</feature>
<dbReference type="EMBL" id="HBGN01015258">
    <property type="protein sequence ID" value="CAD9327616.1"/>
    <property type="molecule type" value="Transcribed_RNA"/>
</dbReference>
<feature type="region of interest" description="Disordered" evidence="1">
    <location>
        <begin position="105"/>
        <end position="124"/>
    </location>
</feature>